<evidence type="ECO:0000256" key="1">
    <source>
        <dbReference type="ARBA" id="ARBA00022801"/>
    </source>
</evidence>
<keyword evidence="3 4" id="KW-0443">Lipid metabolism</keyword>
<dbReference type="AlphaFoldDB" id="A0A1F5P2U4"/>
<gene>
    <name evidence="6" type="ORF">A2846_02485</name>
</gene>
<dbReference type="SUPFAM" id="SSF52151">
    <property type="entry name" value="FabD/lysophospholipase-like"/>
    <property type="match status" value="1"/>
</dbReference>
<evidence type="ECO:0000259" key="5">
    <source>
        <dbReference type="PROSITE" id="PS51635"/>
    </source>
</evidence>
<dbReference type="InterPro" id="IPR002641">
    <property type="entry name" value="PNPLA_dom"/>
</dbReference>
<feature type="domain" description="PNPLA" evidence="5">
    <location>
        <begin position="23"/>
        <end position="184"/>
    </location>
</feature>
<protein>
    <recommendedName>
        <fullName evidence="5">PNPLA domain-containing protein</fullName>
    </recommendedName>
</protein>
<evidence type="ECO:0000256" key="2">
    <source>
        <dbReference type="ARBA" id="ARBA00022963"/>
    </source>
</evidence>
<evidence type="ECO:0000256" key="4">
    <source>
        <dbReference type="PROSITE-ProRule" id="PRU01161"/>
    </source>
</evidence>
<dbReference type="GO" id="GO:0016787">
    <property type="term" value="F:hydrolase activity"/>
    <property type="evidence" value="ECO:0007669"/>
    <property type="project" value="UniProtKB-UniRule"/>
</dbReference>
<evidence type="ECO:0000313" key="7">
    <source>
        <dbReference type="Proteomes" id="UP000176339"/>
    </source>
</evidence>
<keyword evidence="1 4" id="KW-0378">Hydrolase</keyword>
<dbReference type="Gene3D" id="3.40.1090.10">
    <property type="entry name" value="Cytosolic phospholipase A2 catalytic domain"/>
    <property type="match status" value="1"/>
</dbReference>
<dbReference type="PANTHER" id="PTHR14226">
    <property type="entry name" value="NEUROPATHY TARGET ESTERASE/SWISS CHEESE D.MELANOGASTER"/>
    <property type="match status" value="1"/>
</dbReference>
<feature type="active site" description="Nucleophile" evidence="4">
    <location>
        <position position="56"/>
    </location>
</feature>
<name>A0A1F5P2U4_9BACT</name>
<evidence type="ECO:0000256" key="3">
    <source>
        <dbReference type="ARBA" id="ARBA00023098"/>
    </source>
</evidence>
<dbReference type="GO" id="GO:0016042">
    <property type="term" value="P:lipid catabolic process"/>
    <property type="evidence" value="ECO:0007669"/>
    <property type="project" value="UniProtKB-UniRule"/>
</dbReference>
<proteinExistence type="predicted"/>
<comment type="caution">
    <text evidence="4">Lacks conserved residue(s) required for the propagation of feature annotation.</text>
</comment>
<organism evidence="6 7">
    <name type="scientific">Candidatus Doudnabacteria bacterium RIFCSPHIGHO2_01_FULL_49_9</name>
    <dbReference type="NCBI Taxonomy" id="1817827"/>
    <lineage>
        <taxon>Bacteria</taxon>
        <taxon>Candidatus Doudnaibacteriota</taxon>
    </lineage>
</organism>
<dbReference type="EMBL" id="MFEN01000022">
    <property type="protein sequence ID" value="OGE84203.1"/>
    <property type="molecule type" value="Genomic_DNA"/>
</dbReference>
<dbReference type="InterPro" id="IPR016035">
    <property type="entry name" value="Acyl_Trfase/lysoPLipase"/>
</dbReference>
<accession>A0A1F5P2U4</accession>
<dbReference type="Pfam" id="PF01734">
    <property type="entry name" value="Patatin"/>
    <property type="match status" value="1"/>
</dbReference>
<comment type="caution">
    <text evidence="6">The sequence shown here is derived from an EMBL/GenBank/DDBJ whole genome shotgun (WGS) entry which is preliminary data.</text>
</comment>
<feature type="short sequence motif" description="DGA/G" evidence="4">
    <location>
        <begin position="170"/>
        <end position="172"/>
    </location>
</feature>
<reference evidence="6 7" key="1">
    <citation type="journal article" date="2016" name="Nat. Commun.">
        <title>Thousands of microbial genomes shed light on interconnected biogeochemical processes in an aquifer system.</title>
        <authorList>
            <person name="Anantharaman K."/>
            <person name="Brown C.T."/>
            <person name="Hug L.A."/>
            <person name="Sharon I."/>
            <person name="Castelle C.J."/>
            <person name="Probst A.J."/>
            <person name="Thomas B.C."/>
            <person name="Singh A."/>
            <person name="Wilkins M.J."/>
            <person name="Karaoz U."/>
            <person name="Brodie E.L."/>
            <person name="Williams K.H."/>
            <person name="Hubbard S.S."/>
            <person name="Banfield J.F."/>
        </authorList>
    </citation>
    <scope>NUCLEOTIDE SEQUENCE [LARGE SCALE GENOMIC DNA]</scope>
</reference>
<evidence type="ECO:0000313" key="6">
    <source>
        <dbReference type="EMBL" id="OGE84203.1"/>
    </source>
</evidence>
<dbReference type="PANTHER" id="PTHR14226:SF29">
    <property type="entry name" value="NEUROPATHY TARGET ESTERASE SWS"/>
    <property type="match status" value="1"/>
</dbReference>
<dbReference type="Proteomes" id="UP000176339">
    <property type="component" value="Unassembled WGS sequence"/>
</dbReference>
<feature type="active site" description="Proton acceptor" evidence="4">
    <location>
        <position position="170"/>
    </location>
</feature>
<dbReference type="InterPro" id="IPR050301">
    <property type="entry name" value="NTE"/>
</dbReference>
<dbReference type="PROSITE" id="PS51635">
    <property type="entry name" value="PNPLA"/>
    <property type="match status" value="1"/>
</dbReference>
<sequence>MTKSQIAEKDRIALSADRPKIGLAFSGGTLRAISQVGMLEVFDEHNIPVDYIAAASSGCVTAASYACGTMDILKDVWFNLTGEKLRALMSREGSNGGIYHLRKMEDLFRQITQNKRFEDVHPRLGFVAVDIVAGEEIVLQMGDIARAIRTSCSIPGLFEPVRWGNKLLVDGGLLLDTVPVLAVQNMGADIVIGVDIADSKYVFGNYGPLIYFWKQYMLLRRILPIKAVKRVAGLVLALFESELPVLTAEEEAKKSWFSVLSRSLDVMIEKKYRSAVNEAEGQVLIAPKIKHFRSYDPAIVSVFYEEGRKAALDAVPRIRWLMENYGKKV</sequence>
<keyword evidence="2 4" id="KW-0442">Lipid degradation</keyword>